<feature type="domain" description="DUF7282" evidence="2">
    <location>
        <begin position="579"/>
        <end position="692"/>
    </location>
</feature>
<name>A0A419WRB4_9EURY</name>
<feature type="region of interest" description="Disordered" evidence="1">
    <location>
        <begin position="1320"/>
        <end position="1416"/>
    </location>
</feature>
<evidence type="ECO:0000313" key="3">
    <source>
        <dbReference type="EMBL" id="RKD97999.1"/>
    </source>
</evidence>
<feature type="region of interest" description="Disordered" evidence="1">
    <location>
        <begin position="35"/>
        <end position="124"/>
    </location>
</feature>
<accession>A0A419WRB4</accession>
<dbReference type="Pfam" id="PF23951">
    <property type="entry name" value="DUF7282"/>
    <property type="match status" value="1"/>
</dbReference>
<feature type="compositionally biased region" description="Polar residues" evidence="1">
    <location>
        <begin position="1388"/>
        <end position="1400"/>
    </location>
</feature>
<proteinExistence type="predicted"/>
<reference evidence="3 4" key="1">
    <citation type="submission" date="2018-09" db="EMBL/GenBank/DDBJ databases">
        <title>Genomic Encyclopedia of Archaeal and Bacterial Type Strains, Phase II (KMG-II): from individual species to whole genera.</title>
        <authorList>
            <person name="Goeker M."/>
        </authorList>
    </citation>
    <scope>NUCLEOTIDE SEQUENCE [LARGE SCALE GENOMIC DNA]</scope>
    <source>
        <strain evidence="3 4">DSM 13151</strain>
    </source>
</reference>
<evidence type="ECO:0000313" key="4">
    <source>
        <dbReference type="Proteomes" id="UP000283805"/>
    </source>
</evidence>
<dbReference type="InterPro" id="IPR055706">
    <property type="entry name" value="Slg1/2_DUF7282"/>
</dbReference>
<dbReference type="Proteomes" id="UP000283805">
    <property type="component" value="Unassembled WGS sequence"/>
</dbReference>
<feature type="compositionally biased region" description="Acidic residues" evidence="1">
    <location>
        <begin position="54"/>
        <end position="65"/>
    </location>
</feature>
<evidence type="ECO:0000256" key="1">
    <source>
        <dbReference type="SAM" id="MobiDB-lite"/>
    </source>
</evidence>
<dbReference type="Gene3D" id="2.60.40.10">
    <property type="entry name" value="Immunoglobulins"/>
    <property type="match status" value="1"/>
</dbReference>
<comment type="caution">
    <text evidence="3">The sequence shown here is derived from an EMBL/GenBank/DDBJ whole genome shotgun (WGS) entry which is preliminary data.</text>
</comment>
<dbReference type="InterPro" id="IPR013783">
    <property type="entry name" value="Ig-like_fold"/>
</dbReference>
<dbReference type="RefSeq" id="WP_120243471.1">
    <property type="nucleotide sequence ID" value="NZ_RAPO01000001.1"/>
</dbReference>
<organism evidence="3 4">
    <name type="scientific">Halopiger aswanensis</name>
    <dbReference type="NCBI Taxonomy" id="148449"/>
    <lineage>
        <taxon>Archaea</taxon>
        <taxon>Methanobacteriati</taxon>
        <taxon>Methanobacteriota</taxon>
        <taxon>Stenosarchaea group</taxon>
        <taxon>Halobacteria</taxon>
        <taxon>Halobacteriales</taxon>
        <taxon>Natrialbaceae</taxon>
        <taxon>Halopiger</taxon>
    </lineage>
</organism>
<keyword evidence="4" id="KW-1185">Reference proteome</keyword>
<dbReference type="EMBL" id="RAPO01000001">
    <property type="protein sequence ID" value="RKD97999.1"/>
    <property type="molecule type" value="Genomic_DNA"/>
</dbReference>
<dbReference type="OrthoDB" id="325633at2157"/>
<gene>
    <name evidence="3" type="ORF">ATJ93_0998</name>
</gene>
<evidence type="ECO:0000259" key="2">
    <source>
        <dbReference type="Pfam" id="PF23951"/>
    </source>
</evidence>
<sequence>MNRTRVGFVAVALVVGAMLVGAVALPSLGGLGPFDGAETGSADEGGDGTQAQFQEDDPTGEDDGAESSGTESAGTDGEADILPLEAPVELQPQDGGEDESGEAASSSVEATPQQTESGAQEDPVEAGVDAGIELAQSQGVEVTQEQRAAAIDGARQAAAQHQAADAEQVQSATAGAVHGSLMQEQAVNATQIQYAVGGATDGALAQYQTVNATQMQSATWGATHGALAQQQRVTVEQIQVATYGAAAGAASEAGDTGVDSKPKIQEAAQGAAYGVLEQYQKVTVEQRQRITLEHVQHAAAGASAGSLEGSTRSVLEQEQRVDVEQRQRVDIKQVQKAAIGAAKGALEQRQSVSVEQTQAAARGAGKGPLKQVQSVSVEQVQRISITQIQEAAFGASKGAIEQSQEASVEQIQAAADGASQGSLLQRQEVSITQIQHAATGASKGAVQSAVQYQIVEVEQIQAAARGAGEGAVTQQQVVDVAQVQRLAQGGSSGALVQSQEASVEQIQTAARSACEETARVVQSQRISITQLQTITQETAADATQYAVSEGITDATEIVQYVEVTVVQRIEQVDELEGTASIEFADQQSEGASVVVDEVDLSEGGFVAIYEGVAVDTDPDAVIGTSDYLEAGEYEDLEIDLEEPINESQALVAVVHHDTNDDGSFDYVESDGSEDEPYVAAGGGPVLDGAFVTVADDTDREATLNVSDQEGDGETLVVDEANASVDYAVTAEYDGERVDSESFAAGQSVEDLELDLEPPLEANATVDVFVRALEDDAALANESIEYTMATEPPEPEPEATLNVSDQEGDGETLVVDEANASVEYVLSAAYDGERVDSDPFSAGEAVENESIDLEPSIENDTTVDVSVRDAATDEALANDSVEYAVADEAPEPEPEPEATLNVSDQAGTGEALVVDEANASVDYALTVTDEAGDQRAASDTFAAGRAVENASLALEPPLESNATLEVAVVAADGDNATADENENGTAAPLANETIEYTVDQSPEFGVEFVNCSRAEVTGSFEEGDTVIVATGFYESGGFGNSMGEYALSVGENIEGPVEGTVVFETGEDFGVSETDDGAYVEVPQGQFGSAITGIASPDALAGSIDYPNPDASECLEQVRPEQPEIGVEETTPTDDGETIEVTFGYENPNDAPLFVDSAFVEGTTASEPPEELEPGAGEFTVEWTPESDDERLVWEVDMSRYDYEEVLTAETAAAGEIAPTEPSGDPAEFAIDDVSADATDPAPGDPVTVSTTITNVGDLEGTQTVTYSVDGQPAGETAVTLAGGESATVSFETTVPEGESTHTIATENDTGSVTIEAVTESGAGDAGDAGAGADEPPEARSEDGGDGQSPEGPPETTDEAPDSGAADEPANAGTESPDEPTSPGPPAESNGSAEGTEQSGDSPPAESTAGESGITVV</sequence>
<protein>
    <recommendedName>
        <fullName evidence="2">DUF7282 domain-containing protein</fullName>
    </recommendedName>
</protein>